<organism evidence="1 2">
    <name type="scientific">Aspergillus uvarum CBS 121591</name>
    <dbReference type="NCBI Taxonomy" id="1448315"/>
    <lineage>
        <taxon>Eukaryota</taxon>
        <taxon>Fungi</taxon>
        <taxon>Dikarya</taxon>
        <taxon>Ascomycota</taxon>
        <taxon>Pezizomycotina</taxon>
        <taxon>Eurotiomycetes</taxon>
        <taxon>Eurotiomycetidae</taxon>
        <taxon>Eurotiales</taxon>
        <taxon>Aspergillaceae</taxon>
        <taxon>Aspergillus</taxon>
        <taxon>Aspergillus subgen. Circumdati</taxon>
    </lineage>
</organism>
<keyword evidence="2" id="KW-1185">Reference proteome</keyword>
<dbReference type="GeneID" id="37132740"/>
<evidence type="ECO:0000313" key="2">
    <source>
        <dbReference type="Proteomes" id="UP000248340"/>
    </source>
</evidence>
<evidence type="ECO:0000313" key="1">
    <source>
        <dbReference type="EMBL" id="PYH79485.1"/>
    </source>
</evidence>
<dbReference type="EMBL" id="KZ821719">
    <property type="protein sequence ID" value="PYH79485.1"/>
    <property type="molecule type" value="Genomic_DNA"/>
</dbReference>
<dbReference type="AlphaFoldDB" id="A0A319C2Z0"/>
<dbReference type="Proteomes" id="UP000248340">
    <property type="component" value="Unassembled WGS sequence"/>
</dbReference>
<sequence>MKKRKSSDRGAPPTRGIYVACGSRARARHPALANRQAVRHTSLWPCMFCLYLIFSRCSKQQSRPACVAKTLLYVQELRNRIQKTVKRKSSNVHAIQFLPSEHSPDSKLPCSIVMLRRNVLLVLRYLYHNREW</sequence>
<accession>A0A319C2Z0</accession>
<reference evidence="1 2" key="1">
    <citation type="submission" date="2016-12" db="EMBL/GenBank/DDBJ databases">
        <title>The genomes of Aspergillus section Nigri reveals drivers in fungal speciation.</title>
        <authorList>
            <consortium name="DOE Joint Genome Institute"/>
            <person name="Vesth T.C."/>
            <person name="Nybo J."/>
            <person name="Theobald S."/>
            <person name="Brandl J."/>
            <person name="Frisvad J.C."/>
            <person name="Nielsen K.F."/>
            <person name="Lyhne E.K."/>
            <person name="Kogle M.E."/>
            <person name="Kuo A."/>
            <person name="Riley R."/>
            <person name="Clum A."/>
            <person name="Nolan M."/>
            <person name="Lipzen A."/>
            <person name="Salamov A."/>
            <person name="Henrissat B."/>
            <person name="Wiebenga A."/>
            <person name="De Vries R.P."/>
            <person name="Grigoriev I.V."/>
            <person name="Mortensen U.H."/>
            <person name="Andersen M.R."/>
            <person name="Baker S.E."/>
        </authorList>
    </citation>
    <scope>NUCLEOTIDE SEQUENCE [LARGE SCALE GENOMIC DNA]</scope>
    <source>
        <strain evidence="1 2">CBS 121591</strain>
    </source>
</reference>
<proteinExistence type="predicted"/>
<dbReference type="VEuPathDB" id="FungiDB:BO82DRAFT_133814"/>
<gene>
    <name evidence="1" type="ORF">BO82DRAFT_133814</name>
</gene>
<dbReference type="RefSeq" id="XP_025489685.1">
    <property type="nucleotide sequence ID" value="XM_025629999.1"/>
</dbReference>
<name>A0A319C2Z0_9EURO</name>
<protein>
    <submittedName>
        <fullName evidence="1">Uncharacterized protein</fullName>
    </submittedName>
</protein>